<dbReference type="RefSeq" id="WP_004081388.1">
    <property type="nucleotide sequence ID" value="NZ_VIRB01000145.1"/>
</dbReference>
<sequence length="132" mass="14942">MARVGNWGKSIQFSVNSQKQITFRGFKRTVAGRWAKHSILNQKPRMEFQGPESSGVVMEVVVSAMHGVQPRTIIQTLERACEKGTVDYLYVGGKKVGAHKMYLESISETWDEIWNQGELVRATLSLTFSEYT</sequence>
<dbReference type="Proteomes" id="UP000474104">
    <property type="component" value="Unassembled WGS sequence"/>
</dbReference>
<dbReference type="InterPro" id="IPR009734">
    <property type="entry name" value="Myoviridae_GpU"/>
</dbReference>
<accession>A0A9X5CGG8</accession>
<protein>
    <submittedName>
        <fullName evidence="1">Phage tail protein</fullName>
    </submittedName>
</protein>
<dbReference type="Pfam" id="PF06995">
    <property type="entry name" value="Phage_P2_GpU"/>
    <property type="match status" value="1"/>
</dbReference>
<evidence type="ECO:0000313" key="2">
    <source>
        <dbReference type="Proteomes" id="UP000474104"/>
    </source>
</evidence>
<name>A0A9X5CGG8_9FIRM</name>
<gene>
    <name evidence="1" type="ORF">FMM80_25240</name>
</gene>
<dbReference type="OrthoDB" id="9815316at2"/>
<organism evidence="1 2">
    <name type="scientific">Schaedlerella arabinosiphila</name>
    <dbReference type="NCBI Taxonomy" id="2044587"/>
    <lineage>
        <taxon>Bacteria</taxon>
        <taxon>Bacillati</taxon>
        <taxon>Bacillota</taxon>
        <taxon>Clostridia</taxon>
        <taxon>Lachnospirales</taxon>
        <taxon>Lachnospiraceae</taxon>
        <taxon>Schaedlerella</taxon>
    </lineage>
</organism>
<dbReference type="EMBL" id="VIRB01000145">
    <property type="protein sequence ID" value="NDO71781.1"/>
    <property type="molecule type" value="Genomic_DNA"/>
</dbReference>
<evidence type="ECO:0000313" key="1">
    <source>
        <dbReference type="EMBL" id="NDO71781.1"/>
    </source>
</evidence>
<reference evidence="1 2" key="1">
    <citation type="submission" date="2019-07" db="EMBL/GenBank/DDBJ databases">
        <title>Draft genome sequences of 15 bacterial species constituting the stable defined intestinal microbiota of the GM15 gnotobiotic mouse model.</title>
        <authorList>
            <person name="Elie C."/>
            <person name="Mathieu A."/>
            <person name="Saliou A."/>
            <person name="Darnaud M."/>
            <person name="Leulier F."/>
            <person name="Tamellini A."/>
        </authorList>
    </citation>
    <scope>NUCLEOTIDE SEQUENCE [LARGE SCALE GENOMIC DNA]</scope>
    <source>
        <strain evidence="2">ASF 502</strain>
    </source>
</reference>
<proteinExistence type="predicted"/>
<comment type="caution">
    <text evidence="1">The sequence shown here is derived from an EMBL/GenBank/DDBJ whole genome shotgun (WGS) entry which is preliminary data.</text>
</comment>
<dbReference type="AlphaFoldDB" id="A0A9X5CGG8"/>